<dbReference type="Proteomes" id="UP000199004">
    <property type="component" value="Unassembled WGS sequence"/>
</dbReference>
<organism evidence="1 2">
    <name type="scientific">Nocardioides szechwanensis</name>
    <dbReference type="NCBI Taxonomy" id="1005944"/>
    <lineage>
        <taxon>Bacteria</taxon>
        <taxon>Bacillati</taxon>
        <taxon>Actinomycetota</taxon>
        <taxon>Actinomycetes</taxon>
        <taxon>Propionibacteriales</taxon>
        <taxon>Nocardioidaceae</taxon>
        <taxon>Nocardioides</taxon>
    </lineage>
</organism>
<name>A0A1H0IDJ8_9ACTN</name>
<dbReference type="RefSeq" id="WP_091026342.1">
    <property type="nucleotide sequence ID" value="NZ_BKAE01000009.1"/>
</dbReference>
<dbReference type="InterPro" id="IPR053852">
    <property type="entry name" value="DUF6910"/>
</dbReference>
<accession>A0A1H0IDJ8</accession>
<dbReference type="EMBL" id="FNIC01000007">
    <property type="protein sequence ID" value="SDO29527.1"/>
    <property type="molecule type" value="Genomic_DNA"/>
</dbReference>
<dbReference type="STRING" id="1005944.SAMN05192576_3767"/>
<reference evidence="1 2" key="1">
    <citation type="submission" date="2016-10" db="EMBL/GenBank/DDBJ databases">
        <authorList>
            <person name="de Groot N.N."/>
        </authorList>
    </citation>
    <scope>NUCLEOTIDE SEQUENCE [LARGE SCALE GENOMIC DNA]</scope>
    <source>
        <strain evidence="1 2">CGMCC 1.11147</strain>
    </source>
</reference>
<dbReference type="AlphaFoldDB" id="A0A1H0IDJ8"/>
<gene>
    <name evidence="1" type="ORF">SAMN05192576_3767</name>
</gene>
<evidence type="ECO:0000313" key="1">
    <source>
        <dbReference type="EMBL" id="SDO29527.1"/>
    </source>
</evidence>
<proteinExistence type="predicted"/>
<evidence type="ECO:0000313" key="2">
    <source>
        <dbReference type="Proteomes" id="UP000199004"/>
    </source>
</evidence>
<dbReference type="Pfam" id="PF21851">
    <property type="entry name" value="DUF6910"/>
    <property type="match status" value="1"/>
</dbReference>
<dbReference type="OrthoDB" id="5175929at2"/>
<sequence>MRVEAEAVEYLRFEDGSPVRAASAVARFGDGFLVSQDDATSACWWRSGVGTPVRLLPPVDGHDTFSEAEHTKALKPDLEAALHVTLDDAPAVLLLGSGSTEARMRAVLVGLLDGVPWAVSRDLPPLYALVADLLGVDPEQLNLEGACVLDGVLRWFHRGRPAAGLSSSSVDLDLAALVAAVAGRAEPADLHATGVRTYDVGDVEGVGLAITDAVVLPDGAVLVSAAAEDSPNAYDDGPVRGSALAVLHGSRVSATAAIPRIGGRVAKVEGLALLAWGEHGGRVLAVVDEDDPTAASALLTLRVSLP</sequence>
<keyword evidence="2" id="KW-1185">Reference proteome</keyword>
<protein>
    <submittedName>
        <fullName evidence="1">Uncharacterized protein</fullName>
    </submittedName>
</protein>